<dbReference type="AlphaFoldDB" id="R7VC77"/>
<dbReference type="PANTHER" id="PTHR11360">
    <property type="entry name" value="MONOCARBOXYLATE TRANSPORTER"/>
    <property type="match status" value="1"/>
</dbReference>
<evidence type="ECO:0000259" key="4">
    <source>
        <dbReference type="PROSITE" id="PS50850"/>
    </source>
</evidence>
<organism evidence="5">
    <name type="scientific">Capitella teleta</name>
    <name type="common">Polychaete worm</name>
    <dbReference type="NCBI Taxonomy" id="283909"/>
    <lineage>
        <taxon>Eukaryota</taxon>
        <taxon>Metazoa</taxon>
        <taxon>Spiralia</taxon>
        <taxon>Lophotrochozoa</taxon>
        <taxon>Annelida</taxon>
        <taxon>Polychaeta</taxon>
        <taxon>Sedentaria</taxon>
        <taxon>Scolecida</taxon>
        <taxon>Capitellidae</taxon>
        <taxon>Capitella</taxon>
    </lineage>
</organism>
<dbReference type="EMBL" id="AMQN01039045">
    <property type="status" value="NOT_ANNOTATED_CDS"/>
    <property type="molecule type" value="Genomic_DNA"/>
</dbReference>
<dbReference type="EMBL" id="KB294923">
    <property type="protein sequence ID" value="ELU13921.1"/>
    <property type="molecule type" value="Genomic_DNA"/>
</dbReference>
<dbReference type="GO" id="GO:0016020">
    <property type="term" value="C:membrane"/>
    <property type="evidence" value="ECO:0007669"/>
    <property type="project" value="UniProtKB-SubCell"/>
</dbReference>
<dbReference type="InterPro" id="IPR020846">
    <property type="entry name" value="MFS_dom"/>
</dbReference>
<gene>
    <name evidence="5" type="ORF">CAPTEDRAFT_212821</name>
</gene>
<name>R7VC77_CAPTE</name>
<comment type="subcellular location">
    <subcellularLocation>
        <location evidence="1">Membrane</location>
        <topology evidence="1">Multi-pass membrane protein</topology>
    </subcellularLocation>
</comment>
<dbReference type="PROSITE" id="PS50850">
    <property type="entry name" value="MFS"/>
    <property type="match status" value="1"/>
</dbReference>
<accession>R7VC77</accession>
<reference evidence="7" key="1">
    <citation type="submission" date="2012-12" db="EMBL/GenBank/DDBJ databases">
        <authorList>
            <person name="Hellsten U."/>
            <person name="Grimwood J."/>
            <person name="Chapman J.A."/>
            <person name="Shapiro H."/>
            <person name="Aerts A."/>
            <person name="Otillar R.P."/>
            <person name="Terry A.Y."/>
            <person name="Boore J.L."/>
            <person name="Simakov O."/>
            <person name="Marletaz F."/>
            <person name="Cho S.-J."/>
            <person name="Edsinger-Gonzales E."/>
            <person name="Havlak P."/>
            <person name="Kuo D.-H."/>
            <person name="Larsson T."/>
            <person name="Lv J."/>
            <person name="Arendt D."/>
            <person name="Savage R."/>
            <person name="Osoegawa K."/>
            <person name="de Jong P."/>
            <person name="Lindberg D.R."/>
            <person name="Seaver E.C."/>
            <person name="Weisblat D.A."/>
            <person name="Putnam N.H."/>
            <person name="Grigoriev I.V."/>
            <person name="Rokhsar D.S."/>
        </authorList>
    </citation>
    <scope>NUCLEOTIDE SEQUENCE</scope>
    <source>
        <strain evidence="7">I ESC-2004</strain>
    </source>
</reference>
<feature type="transmembrane region" description="Helical" evidence="3">
    <location>
        <begin position="166"/>
        <end position="187"/>
    </location>
</feature>
<dbReference type="EnsemblMetazoa" id="CapteT212821">
    <property type="protein sequence ID" value="CapteP212821"/>
    <property type="gene ID" value="CapteG212821"/>
</dbReference>
<protein>
    <recommendedName>
        <fullName evidence="4">Major facilitator superfamily (MFS) profile domain-containing protein</fullName>
    </recommendedName>
</protein>
<keyword evidence="3" id="KW-1133">Transmembrane helix</keyword>
<dbReference type="PANTHER" id="PTHR11360:SF284">
    <property type="entry name" value="EG:103B4.3 PROTEIN-RELATED"/>
    <property type="match status" value="1"/>
</dbReference>
<feature type="transmembrane region" description="Helical" evidence="3">
    <location>
        <begin position="101"/>
        <end position="122"/>
    </location>
</feature>
<dbReference type="InterPro" id="IPR011701">
    <property type="entry name" value="MFS"/>
</dbReference>
<feature type="compositionally biased region" description="Polar residues" evidence="2">
    <location>
        <begin position="11"/>
        <end position="25"/>
    </location>
</feature>
<dbReference type="InterPro" id="IPR050327">
    <property type="entry name" value="Proton-linked_MCT"/>
</dbReference>
<reference evidence="5 7" key="2">
    <citation type="journal article" date="2013" name="Nature">
        <title>Insights into bilaterian evolution from three spiralian genomes.</title>
        <authorList>
            <person name="Simakov O."/>
            <person name="Marletaz F."/>
            <person name="Cho S.J."/>
            <person name="Edsinger-Gonzales E."/>
            <person name="Havlak P."/>
            <person name="Hellsten U."/>
            <person name="Kuo D.H."/>
            <person name="Larsson T."/>
            <person name="Lv J."/>
            <person name="Arendt D."/>
            <person name="Savage R."/>
            <person name="Osoegawa K."/>
            <person name="de Jong P."/>
            <person name="Grimwood J."/>
            <person name="Chapman J.A."/>
            <person name="Shapiro H."/>
            <person name="Aerts A."/>
            <person name="Otillar R.P."/>
            <person name="Terry A.Y."/>
            <person name="Boore J.L."/>
            <person name="Grigoriev I.V."/>
            <person name="Lindberg D.R."/>
            <person name="Seaver E.C."/>
            <person name="Weisblat D.A."/>
            <person name="Putnam N.H."/>
            <person name="Rokhsar D.S."/>
        </authorList>
    </citation>
    <scope>NUCLEOTIDE SEQUENCE</scope>
    <source>
        <strain evidence="5 7">I ESC-2004</strain>
    </source>
</reference>
<evidence type="ECO:0000313" key="5">
    <source>
        <dbReference type="EMBL" id="ELU13921.1"/>
    </source>
</evidence>
<dbReference type="InterPro" id="IPR036259">
    <property type="entry name" value="MFS_trans_sf"/>
</dbReference>
<reference evidence="6" key="3">
    <citation type="submission" date="2015-06" db="UniProtKB">
        <authorList>
            <consortium name="EnsemblMetazoa"/>
        </authorList>
    </citation>
    <scope>IDENTIFICATION</scope>
</reference>
<feature type="transmembrane region" description="Helical" evidence="3">
    <location>
        <begin position="193"/>
        <end position="215"/>
    </location>
</feature>
<feature type="compositionally biased region" description="Basic and acidic residues" evidence="2">
    <location>
        <begin position="1"/>
        <end position="10"/>
    </location>
</feature>
<dbReference type="SUPFAM" id="SSF103473">
    <property type="entry name" value="MFS general substrate transporter"/>
    <property type="match status" value="1"/>
</dbReference>
<dbReference type="HOGENOM" id="CLU_958348_0_0_1"/>
<evidence type="ECO:0000256" key="1">
    <source>
        <dbReference type="ARBA" id="ARBA00004141"/>
    </source>
</evidence>
<feature type="transmembrane region" description="Helical" evidence="3">
    <location>
        <begin position="222"/>
        <end position="246"/>
    </location>
</feature>
<dbReference type="Pfam" id="PF07690">
    <property type="entry name" value="MFS_1"/>
    <property type="match status" value="1"/>
</dbReference>
<keyword evidence="3" id="KW-0472">Membrane</keyword>
<evidence type="ECO:0000313" key="7">
    <source>
        <dbReference type="Proteomes" id="UP000014760"/>
    </source>
</evidence>
<proteinExistence type="predicted"/>
<evidence type="ECO:0000313" key="6">
    <source>
        <dbReference type="EnsemblMetazoa" id="CapteP212821"/>
    </source>
</evidence>
<evidence type="ECO:0000256" key="2">
    <source>
        <dbReference type="SAM" id="MobiDB-lite"/>
    </source>
</evidence>
<evidence type="ECO:0000256" key="3">
    <source>
        <dbReference type="SAM" id="Phobius"/>
    </source>
</evidence>
<dbReference type="OrthoDB" id="6499973at2759"/>
<feature type="transmembrane region" description="Helical" evidence="3">
    <location>
        <begin position="258"/>
        <end position="280"/>
    </location>
</feature>
<dbReference type="Proteomes" id="UP000014760">
    <property type="component" value="Unassembled WGS sequence"/>
</dbReference>
<keyword evidence="7" id="KW-1185">Reference proteome</keyword>
<keyword evidence="3" id="KW-0812">Transmembrane</keyword>
<dbReference type="OMA" id="MYDITES"/>
<feature type="region of interest" description="Disordered" evidence="2">
    <location>
        <begin position="1"/>
        <end position="59"/>
    </location>
</feature>
<feature type="domain" description="Major facilitator superfamily (MFS) profile" evidence="4">
    <location>
        <begin position="100"/>
        <end position="291"/>
    </location>
</feature>
<dbReference type="GO" id="GO:0022857">
    <property type="term" value="F:transmembrane transporter activity"/>
    <property type="evidence" value="ECO:0007669"/>
    <property type="project" value="InterPro"/>
</dbReference>
<feature type="transmembrane region" description="Helical" evidence="3">
    <location>
        <begin position="134"/>
        <end position="154"/>
    </location>
</feature>
<dbReference type="Gene3D" id="1.20.1250.20">
    <property type="entry name" value="MFS general substrate transporter like domains"/>
    <property type="match status" value="1"/>
</dbReference>
<feature type="non-terminal residue" evidence="5">
    <location>
        <position position="1"/>
    </location>
</feature>
<sequence>TEDEGREKHLSSASHNISSHVNKTNPPEPNDGHNALSDHPTTPDVNGETDADHSCSPGAQPECNSNLDCRPGKSYLSKVSPTIAETQPQYSYVRFLRTPNLLSLLFAAFFGCFAYYCQFFILPPLAIEIGMSKLMAANIIAITSVVELILRLVVGFIADKLGKNKLWIVIVSTSIALTIGVGATVWLNESVLLGYALLFGVVGGTFIPLIIPFAMDIVPPEFLGSVAGLFPFLTGASVAIGTPILSEVYEMTSSYRQGFLICVCGYAVCLLFLVVHFIGISCNGAQKARNT</sequence>